<feature type="domain" description="ABC transporter" evidence="11">
    <location>
        <begin position="600"/>
        <end position="841"/>
    </location>
</feature>
<feature type="transmembrane region" description="Helical" evidence="10">
    <location>
        <begin position="410"/>
        <end position="440"/>
    </location>
</feature>
<proteinExistence type="inferred from homology"/>
<dbReference type="InterPro" id="IPR027417">
    <property type="entry name" value="P-loop_NTPase"/>
</dbReference>
<feature type="transmembrane region" description="Helical" evidence="10">
    <location>
        <begin position="337"/>
        <end position="362"/>
    </location>
</feature>
<evidence type="ECO:0000256" key="4">
    <source>
        <dbReference type="ARBA" id="ARBA00022692"/>
    </source>
</evidence>
<evidence type="ECO:0000256" key="8">
    <source>
        <dbReference type="ARBA" id="ARBA00023136"/>
    </source>
</evidence>
<evidence type="ECO:0000256" key="5">
    <source>
        <dbReference type="ARBA" id="ARBA00022741"/>
    </source>
</evidence>
<gene>
    <name evidence="13" type="ORF">CPATCC_001012</name>
</gene>
<feature type="transmembrane region" description="Helical" evidence="10">
    <location>
        <begin position="1058"/>
        <end position="1076"/>
    </location>
</feature>
<evidence type="ECO:0000259" key="11">
    <source>
        <dbReference type="PROSITE" id="PS50893"/>
    </source>
</evidence>
<evidence type="ECO:0000256" key="1">
    <source>
        <dbReference type="ARBA" id="ARBA00004141"/>
    </source>
</evidence>
<feature type="domain" description="ABC transporter" evidence="11">
    <location>
        <begin position="1364"/>
        <end position="1647"/>
    </location>
</feature>
<dbReference type="PANTHER" id="PTHR24223">
    <property type="entry name" value="ATP-BINDING CASSETTE SUB-FAMILY C"/>
    <property type="match status" value="1"/>
</dbReference>
<keyword evidence="3" id="KW-0813">Transport</keyword>
<evidence type="ECO:0000256" key="10">
    <source>
        <dbReference type="SAM" id="Phobius"/>
    </source>
</evidence>
<dbReference type="Pfam" id="PF00005">
    <property type="entry name" value="ABC_tran"/>
    <property type="match status" value="2"/>
</dbReference>
<dbReference type="InterPro" id="IPR017871">
    <property type="entry name" value="ABC_transporter-like_CS"/>
</dbReference>
<evidence type="ECO:0000259" key="12">
    <source>
        <dbReference type="PROSITE" id="PS50929"/>
    </source>
</evidence>
<feature type="transmembrane region" description="Helical" evidence="10">
    <location>
        <begin position="111"/>
        <end position="130"/>
    </location>
</feature>
<dbReference type="SUPFAM" id="SSF90123">
    <property type="entry name" value="ABC transporter transmembrane region"/>
    <property type="match status" value="2"/>
</dbReference>
<dbReference type="GO" id="GO:0016020">
    <property type="term" value="C:membrane"/>
    <property type="evidence" value="ECO:0007669"/>
    <property type="project" value="UniProtKB-SubCell"/>
</dbReference>
<dbReference type="InterPro" id="IPR003439">
    <property type="entry name" value="ABC_transporter-like_ATP-bd"/>
</dbReference>
<feature type="transmembrane region" description="Helical" evidence="10">
    <location>
        <begin position="1249"/>
        <end position="1268"/>
    </location>
</feature>
<evidence type="ECO:0000256" key="3">
    <source>
        <dbReference type="ARBA" id="ARBA00022448"/>
    </source>
</evidence>
<dbReference type="Gene3D" id="3.40.50.300">
    <property type="entry name" value="P-loop containing nucleotide triphosphate hydrolases"/>
    <property type="match status" value="2"/>
</dbReference>
<keyword evidence="7 10" id="KW-1133">Transmembrane helix</keyword>
<feature type="transmembrane region" description="Helical" evidence="10">
    <location>
        <begin position="992"/>
        <end position="1014"/>
    </location>
</feature>
<dbReference type="GO" id="GO:0005524">
    <property type="term" value="F:ATP binding"/>
    <property type="evidence" value="ECO:0007669"/>
    <property type="project" value="UniProtKB-KW"/>
</dbReference>
<feature type="transmembrane region" description="Helical" evidence="10">
    <location>
        <begin position="309"/>
        <end position="331"/>
    </location>
</feature>
<feature type="transmembrane region" description="Helical" evidence="10">
    <location>
        <begin position="1134"/>
        <end position="1155"/>
    </location>
</feature>
<sequence length="1651" mass="189601">MFGKTLDDTSFHKKISFQKEESLEIPYLKENPIKRQKNQSFFSFAHSYIQFTWVTKWIYLGSRRPLPAKDLPDLPETDSTNYWSNLFENSIEQERLKNLSSFDRNVLVIRALWKCLYGQFIMLIILKVSWEACLYLNNSVIRGFIQYKEMESSAEVSGVSSEKSQALGVGLWNGLLLVLFYLVHVYISTQFNFWESRVILKIQTCLKTSIFKRLIESKSCAKNLLQNGKEIVDSKIKEDKLNIAEDLHLDIDSSLSNQNSKSQNNNLNETGQNTNRSFDDKKKGSEDRYTISTNVFNLLMVDVEDIEDFIMALIQFILLPCRIFVASLLMYRNIGESAIPGVVVMISMIVFMIILDIISALLKGPLLYWRDKRLAKLHEVLNKIRTIKILGWAPFAEEIVLRDRRNEVSYLYRIISFSALSYLFFKLAISGSVVAIMVYYTKGMLSRAGNLSSYPNGFDLKASNIIPLIHVINYVAGILRTVPNSLNMLIEGWISLKRFSHHLGYSHLPSDVNKELLENHRSLGDDIVCKSNISSEGRIEKQQKQEETPLISKILTFDGGNMLEVNEVINKKNQDKLPSQVFHSYKNQKMEYTFDESILVYLQDLEYIPESDDENFKKTKNSFTLIIPKMIIKKNSCHLIVGNSGSGKSTLLYGILGEVYSKRGLRFIRSQNSTIGFCSEDPWIPIGTIRSVILFERPWNEKRYNRVLEACLLIEDIMQWQERDLRVLDDGGHILSGGQRSRLTLARALYGFLSDQEEYNSFDEDSIEENSHHSVYCISDRSSNRFDTQLFLFDDTFVSLDPNVGRRIFYNLFNRENGLLTGGNYSAVIVINTTVLLCFLDEKLSQEEINEKFGVEINIWNIKSESGRPNYNVLEHSKYETLKNSGMEKDHSFNNSESNSRTVSGYIDVGSSQVTKEKFELRKRNLSAEKEAKSNSNLSSSIVTDFEHQNSIIKARGTASSYSSSDFYNEDIICIQSETGHRAIPLSLYRWYLSKVGIVFFISVCLLIMTSIILDSGQDFLLVEWTGFTSDGRDLKTGTEFYDSNSSSLNTFESHMNYMYGLIIIFIFGILTHLLVQVTQIYASLRAAKKIHNEMLSKLLTTSQEFFDRNTIGQIINRFCLDMVSIDRKTMFRICNFVSIFLEILIRGGFIIFVFPWLLLMIPPICLFAWFWLFQYYRHASRELFRSNLSAHTPVCNIYTQALMGGSIIRAFRCGHVFLNRNINYIDNLQKIRFMRSASAQWISVRMQLLLLPFTAGITLAPILLKYLNLSTAFFASFTIIKMTAGLWGLALVFVMSYAPLINDFFNMFTTVEKSMCAVERVSVLLNDLEDSKKKEFNEEVHELKYKEYMVSNRNSPQNNFQGLYIYELRVEYGNQSLGIELKNEYVKYGECIGIIGRTGSGKTTFLNSLLGLTPIQSGLLFLDGKWLFNKDMRKNRNDYIGVLPQNSIGFDGWTIRKFLDPFDEIHDDQVIWDGIYACGLETTLRSMSNLNPLDAVLGNTSGGISKRRGSKDKNEYKFTQKHLRQLALARLVIHRLKYKIILVDEPPEELSSDLQKQNGSDNYVSMNSSSSTRKLGSNILENQYLSVEEIVSKFMKHCVVFIVAHNYKSLKSCNRIWVLSGGVKVNECEFSQVNNQQMLADFLLTNTKNQ</sequence>
<dbReference type="InterPro" id="IPR003593">
    <property type="entry name" value="AAA+_ATPase"/>
</dbReference>
<feature type="domain" description="ABC transmembrane type-1" evidence="12">
    <location>
        <begin position="297"/>
        <end position="491"/>
    </location>
</feature>
<dbReference type="EMBL" id="CP044420">
    <property type="protein sequence ID" value="QOY42388.1"/>
    <property type="molecule type" value="Genomic_DNA"/>
</dbReference>
<dbReference type="InterPro" id="IPR011527">
    <property type="entry name" value="ABC1_TM_dom"/>
</dbReference>
<evidence type="ECO:0008006" key="15">
    <source>
        <dbReference type="Google" id="ProtNLM"/>
    </source>
</evidence>
<dbReference type="SUPFAM" id="SSF52540">
    <property type="entry name" value="P-loop containing nucleoside triphosphate hydrolases"/>
    <property type="match status" value="2"/>
</dbReference>
<dbReference type="InterPro" id="IPR050173">
    <property type="entry name" value="ABC_transporter_C-like"/>
</dbReference>
<feature type="transmembrane region" description="Helical" evidence="10">
    <location>
        <begin position="1274"/>
        <end position="1299"/>
    </location>
</feature>
<dbReference type="PROSITE" id="PS50893">
    <property type="entry name" value="ABC_TRANSPORTER_2"/>
    <property type="match status" value="2"/>
</dbReference>
<feature type="transmembrane region" description="Helical" evidence="10">
    <location>
        <begin position="1161"/>
        <end position="1177"/>
    </location>
</feature>
<dbReference type="Proteomes" id="UP000593906">
    <property type="component" value="Chromosome 3"/>
</dbReference>
<reference evidence="13 14" key="1">
    <citation type="submission" date="2019-09" db="EMBL/GenBank/DDBJ databases">
        <title>Consistent, comparative and evidence-based genome assembly and annotation for Cryptosporidium parvum, C. hominis and C. tyzzeri.</title>
        <authorList>
            <person name="Baptista R.P."/>
            <person name="Li Y."/>
            <person name="Sateriale A."/>
            <person name="Ansell B."/>
            <person name="Jex A."/>
            <person name="Sanders M."/>
            <person name="Brooks K."/>
            <person name="Tracey A."/>
            <person name="Berriman M."/>
            <person name="Striepen B."/>
            <person name="Cotton J.A."/>
            <person name="Kissinger J.C."/>
        </authorList>
    </citation>
    <scope>NUCLEOTIDE SEQUENCE [LARGE SCALE GENOMIC DNA]</scope>
    <source>
        <strain evidence="13 14">IOWA-ATCC</strain>
    </source>
</reference>
<name>A0A7S7RGX4_CRYPV</name>
<dbReference type="SMART" id="SM00382">
    <property type="entry name" value="AAA"/>
    <property type="match status" value="2"/>
</dbReference>
<evidence type="ECO:0000313" key="13">
    <source>
        <dbReference type="EMBL" id="QOY42388.1"/>
    </source>
</evidence>
<accession>A0A7S7RGX4</accession>
<keyword evidence="8 10" id="KW-0472">Membrane</keyword>
<feature type="transmembrane region" description="Helical" evidence="10">
    <location>
        <begin position="166"/>
        <end position="187"/>
    </location>
</feature>
<dbReference type="InterPro" id="IPR036640">
    <property type="entry name" value="ABC1_TM_sf"/>
</dbReference>
<evidence type="ECO:0000256" key="7">
    <source>
        <dbReference type="ARBA" id="ARBA00022989"/>
    </source>
</evidence>
<dbReference type="GO" id="GO:0016887">
    <property type="term" value="F:ATP hydrolysis activity"/>
    <property type="evidence" value="ECO:0007669"/>
    <property type="project" value="InterPro"/>
</dbReference>
<feature type="domain" description="ABC transmembrane type-1" evidence="12">
    <location>
        <begin position="1004"/>
        <end position="1314"/>
    </location>
</feature>
<dbReference type="VEuPathDB" id="CryptoDB:CPATCC_0031280"/>
<comment type="similarity">
    <text evidence="2">Belongs to the ABC transporter superfamily. ABCC family. Conjugate transporter (TC 3.A.1.208) subfamily.</text>
</comment>
<protein>
    <recommendedName>
        <fullName evidence="15">ABC transporter family protein</fullName>
    </recommendedName>
</protein>
<dbReference type="OMA" id="NCITEEL"/>
<evidence type="ECO:0000256" key="9">
    <source>
        <dbReference type="SAM" id="MobiDB-lite"/>
    </source>
</evidence>
<comment type="subcellular location">
    <subcellularLocation>
        <location evidence="1">Membrane</location>
        <topology evidence="1">Multi-pass membrane protein</topology>
    </subcellularLocation>
</comment>
<dbReference type="Gene3D" id="1.20.1560.10">
    <property type="entry name" value="ABC transporter type 1, transmembrane domain"/>
    <property type="match status" value="2"/>
</dbReference>
<feature type="region of interest" description="Disordered" evidence="9">
    <location>
        <begin position="254"/>
        <end position="284"/>
    </location>
</feature>
<keyword evidence="5" id="KW-0547">Nucleotide-binding</keyword>
<dbReference type="Pfam" id="PF00664">
    <property type="entry name" value="ABC_membrane"/>
    <property type="match status" value="2"/>
</dbReference>
<evidence type="ECO:0000313" key="14">
    <source>
        <dbReference type="Proteomes" id="UP000593906"/>
    </source>
</evidence>
<organism evidence="13 14">
    <name type="scientific">Cryptosporidium parvum</name>
    <dbReference type="NCBI Taxonomy" id="5807"/>
    <lineage>
        <taxon>Eukaryota</taxon>
        <taxon>Sar</taxon>
        <taxon>Alveolata</taxon>
        <taxon>Apicomplexa</taxon>
        <taxon>Conoidasida</taxon>
        <taxon>Coccidia</taxon>
        <taxon>Eucoccidiorida</taxon>
        <taxon>Eimeriorina</taxon>
        <taxon>Cryptosporidiidae</taxon>
        <taxon>Cryptosporidium</taxon>
    </lineage>
</organism>
<keyword evidence="4 10" id="KW-0812">Transmembrane</keyword>
<dbReference type="InterPro" id="IPR044726">
    <property type="entry name" value="ABCC_6TM_D2"/>
</dbReference>
<dbReference type="PROSITE" id="PS50929">
    <property type="entry name" value="ABC_TM1F"/>
    <property type="match status" value="2"/>
</dbReference>
<keyword evidence="6" id="KW-0067">ATP-binding</keyword>
<feature type="compositionally biased region" description="Low complexity" evidence="9">
    <location>
        <begin position="254"/>
        <end position="275"/>
    </location>
</feature>
<evidence type="ECO:0000256" key="2">
    <source>
        <dbReference type="ARBA" id="ARBA00009726"/>
    </source>
</evidence>
<dbReference type="CDD" id="cd18580">
    <property type="entry name" value="ABC_6TM_ABCC_D2"/>
    <property type="match status" value="1"/>
</dbReference>
<evidence type="ECO:0000256" key="6">
    <source>
        <dbReference type="ARBA" id="ARBA00022840"/>
    </source>
</evidence>
<dbReference type="PANTHER" id="PTHR24223:SF456">
    <property type="entry name" value="MULTIDRUG RESISTANCE-ASSOCIATED PROTEIN LETHAL(2)03659"/>
    <property type="match status" value="1"/>
</dbReference>
<dbReference type="GO" id="GO:0140359">
    <property type="term" value="F:ABC-type transporter activity"/>
    <property type="evidence" value="ECO:0007669"/>
    <property type="project" value="InterPro"/>
</dbReference>
<dbReference type="PROSITE" id="PS00211">
    <property type="entry name" value="ABC_TRANSPORTER_1"/>
    <property type="match status" value="1"/>
</dbReference>